<evidence type="ECO:0000313" key="2">
    <source>
        <dbReference type="EMBL" id="MBU2761546.1"/>
    </source>
</evidence>
<accession>A0ABS6A201</accession>
<reference evidence="2 3" key="1">
    <citation type="journal article" date="2021" name="ISME J.">
        <title>Genomic evolution of the class Acidithiobacillia: deep-branching Proteobacteria living in extreme acidic conditions.</title>
        <authorList>
            <person name="Moya-Beltran A."/>
            <person name="Beard S."/>
            <person name="Rojas-Villalobos C."/>
            <person name="Issotta F."/>
            <person name="Gallardo Y."/>
            <person name="Ulloa R."/>
            <person name="Giaveno A."/>
            <person name="Degli Esposti M."/>
            <person name="Johnson D.B."/>
            <person name="Quatrini R."/>
        </authorList>
    </citation>
    <scope>NUCLEOTIDE SEQUENCE [LARGE SCALE GENOMIC DNA]</scope>
    <source>
        <strain evidence="2 3">RW2</strain>
    </source>
</reference>
<name>A0ABS6A201_9PROT</name>
<organism evidence="2 3">
    <name type="scientific">Acidithiobacillus sulfurivorans</name>
    <dbReference type="NCBI Taxonomy" id="1958756"/>
    <lineage>
        <taxon>Bacteria</taxon>
        <taxon>Pseudomonadati</taxon>
        <taxon>Pseudomonadota</taxon>
        <taxon>Acidithiobacillia</taxon>
        <taxon>Acidithiobacillales</taxon>
        <taxon>Acidithiobacillaceae</taxon>
        <taxon>Acidithiobacillus</taxon>
    </lineage>
</organism>
<proteinExistence type="predicted"/>
<evidence type="ECO:0000256" key="1">
    <source>
        <dbReference type="SAM" id="MobiDB-lite"/>
    </source>
</evidence>
<evidence type="ECO:0000313" key="3">
    <source>
        <dbReference type="Proteomes" id="UP000755654"/>
    </source>
</evidence>
<gene>
    <name evidence="2" type="ORF">HAP95_15550</name>
</gene>
<sequence length="113" mass="12444">MDKISDYCYDSTHEKRNGSGPVSAPFKSLKISGYNAAQLPVTSCTRGTRLRCDRAARWKNPEDRRDLSAQGENWDDESGLQHASLYLLVEARGGLVGSNPSKIGKNSKNSKKV</sequence>
<dbReference type="Proteomes" id="UP000755654">
    <property type="component" value="Unassembled WGS sequence"/>
</dbReference>
<feature type="region of interest" description="Disordered" evidence="1">
    <location>
        <begin position="1"/>
        <end position="23"/>
    </location>
</feature>
<feature type="compositionally biased region" description="Basic and acidic residues" evidence="1">
    <location>
        <begin position="1"/>
        <end position="17"/>
    </location>
</feature>
<protein>
    <submittedName>
        <fullName evidence="2">Uncharacterized protein</fullName>
    </submittedName>
</protein>
<comment type="caution">
    <text evidence="2">The sequence shown here is derived from an EMBL/GenBank/DDBJ whole genome shotgun (WGS) entry which is preliminary data.</text>
</comment>
<keyword evidence="3" id="KW-1185">Reference proteome</keyword>
<dbReference type="EMBL" id="JAAOMP010000166">
    <property type="protein sequence ID" value="MBU2761546.1"/>
    <property type="molecule type" value="Genomic_DNA"/>
</dbReference>